<organism evidence="1 2">
    <name type="scientific">Thalassiosira oceanica</name>
    <name type="common">Marine diatom</name>
    <dbReference type="NCBI Taxonomy" id="159749"/>
    <lineage>
        <taxon>Eukaryota</taxon>
        <taxon>Sar</taxon>
        <taxon>Stramenopiles</taxon>
        <taxon>Ochrophyta</taxon>
        <taxon>Bacillariophyta</taxon>
        <taxon>Coscinodiscophyceae</taxon>
        <taxon>Thalassiosirophycidae</taxon>
        <taxon>Thalassiosirales</taxon>
        <taxon>Thalassiosiraceae</taxon>
        <taxon>Thalassiosira</taxon>
    </lineage>
</organism>
<gene>
    <name evidence="1" type="ORF">THAOC_23614</name>
</gene>
<sequence length="442" mass="49001">MQSIEYSSRVERTILLLLLRTPDGPVASTKYARGNARAAQGREDVKSKTFWSPAGPAGLIDFINWKLDSCCVKNSRQRRGAAAPPAPPGDEVRHFASPQTLLIDLDRSEKMVARSDFRLVGTNRDARSPSIDSFTSTVDVANNPKPDASPCLLIRAEDASEPLADRSAPDGDGAPSDIVVALDSPSRPEVAAILQRHDARLVHVGADLLRGLREAAPDRLAARVGDYNENLMYEMRGGDLDVAGIIRSAGRRLDDGGDGSARDHGGMPVDDVRDFETSLRRALGHDDLRYRGSFMRTDVSIPQPAHVDYDYPVLSEHGRRLHLAFFPLTEEGCYLQLWQHEDDAEVETEGTVVHIPHGRMLIVPSDTIHGGGFRRGPTGNLRFHLYVELLGDGNTEEEEDGGPRLLDRPVNRYTERHDRRRELCERYVDARGLDRLVGTFFD</sequence>
<evidence type="ECO:0000313" key="1">
    <source>
        <dbReference type="EMBL" id="EJK56491.1"/>
    </source>
</evidence>
<dbReference type="Proteomes" id="UP000266841">
    <property type="component" value="Unassembled WGS sequence"/>
</dbReference>
<keyword evidence="2" id="KW-1185">Reference proteome</keyword>
<comment type="caution">
    <text evidence="1">The sequence shown here is derived from an EMBL/GenBank/DDBJ whole genome shotgun (WGS) entry which is preliminary data.</text>
</comment>
<accession>K0S6F9</accession>
<dbReference type="AlphaFoldDB" id="K0S6F9"/>
<dbReference type="OrthoDB" id="43808at2759"/>
<proteinExistence type="predicted"/>
<reference evidence="1 2" key="1">
    <citation type="journal article" date="2012" name="Genome Biol.">
        <title>Genome and low-iron response of an oceanic diatom adapted to chronic iron limitation.</title>
        <authorList>
            <person name="Lommer M."/>
            <person name="Specht M."/>
            <person name="Roy A.S."/>
            <person name="Kraemer L."/>
            <person name="Andreson R."/>
            <person name="Gutowska M.A."/>
            <person name="Wolf J."/>
            <person name="Bergner S.V."/>
            <person name="Schilhabel M.B."/>
            <person name="Klostermeier U.C."/>
            <person name="Beiko R.G."/>
            <person name="Rosenstiel P."/>
            <person name="Hippler M."/>
            <person name="Laroche J."/>
        </authorList>
    </citation>
    <scope>NUCLEOTIDE SEQUENCE [LARGE SCALE GENOMIC DNA]</scope>
    <source>
        <strain evidence="1 2">CCMP1005</strain>
    </source>
</reference>
<dbReference type="eggNOG" id="ENOG502RA92">
    <property type="taxonomic scope" value="Eukaryota"/>
</dbReference>
<dbReference type="EMBL" id="AGNL01031279">
    <property type="protein sequence ID" value="EJK56491.1"/>
    <property type="molecule type" value="Genomic_DNA"/>
</dbReference>
<evidence type="ECO:0000313" key="2">
    <source>
        <dbReference type="Proteomes" id="UP000266841"/>
    </source>
</evidence>
<protein>
    <submittedName>
        <fullName evidence="1">Uncharacterized protein</fullName>
    </submittedName>
</protein>
<name>K0S6F9_THAOC</name>